<name>A0A7K1ULE0_9MICC</name>
<feature type="region of interest" description="Disordered" evidence="1">
    <location>
        <begin position="21"/>
        <end position="50"/>
    </location>
</feature>
<evidence type="ECO:0000256" key="2">
    <source>
        <dbReference type="SAM" id="SignalP"/>
    </source>
</evidence>
<dbReference type="PROSITE" id="PS51257">
    <property type="entry name" value="PROKAR_LIPOPROTEIN"/>
    <property type="match status" value="1"/>
</dbReference>
<gene>
    <name evidence="3" type="ORF">GNZ21_13145</name>
</gene>
<reference evidence="3 4" key="1">
    <citation type="submission" date="2019-12" db="EMBL/GenBank/DDBJ databases">
        <title>Nesterenkonia muleiensis sp. nov., a novel actinobacterium isolated from sap of Populus euphratica.</title>
        <authorList>
            <person name="Wang R."/>
        </authorList>
    </citation>
    <scope>NUCLEOTIDE SEQUENCE [LARGE SCALE GENOMIC DNA]</scope>
    <source>
        <strain evidence="3 4">F10</strain>
    </source>
</reference>
<dbReference type="RefSeq" id="WP_157325093.1">
    <property type="nucleotide sequence ID" value="NZ_BMFX01000004.1"/>
</dbReference>
<proteinExistence type="predicted"/>
<sequence>MARWAAPAAISLAVLGCAQAAQSTEPTPPRSGPPAQLSSMPDTVEGPSARSYGTLRAMQIRRLLLDEQELFPRTSGEVLEYAEAVTVLHRWRHTLVPEAEIPDDDAASTACAQALGEVYTVTQQSPLNALMLVHAEQPTGGKLPAEVAVGIASYRQPAQVQLQWEMAAQVCDGAMLSLGEQQYRLSALEYAGASGLSFSSDSAEQHVLSLDNGHNSITVYTQTSAEHAAALLERQLAKFATTP</sequence>
<organism evidence="3 4">
    <name type="scientific">Nesterenkonia alkaliphila</name>
    <dbReference type="NCBI Taxonomy" id="1463631"/>
    <lineage>
        <taxon>Bacteria</taxon>
        <taxon>Bacillati</taxon>
        <taxon>Actinomycetota</taxon>
        <taxon>Actinomycetes</taxon>
        <taxon>Micrococcales</taxon>
        <taxon>Micrococcaceae</taxon>
        <taxon>Nesterenkonia</taxon>
    </lineage>
</organism>
<protein>
    <recommendedName>
        <fullName evidence="5">Lipoprotein</fullName>
    </recommendedName>
</protein>
<dbReference type="AlphaFoldDB" id="A0A7K1ULE0"/>
<feature type="chain" id="PRO_5029829054" description="Lipoprotein" evidence="2">
    <location>
        <begin position="21"/>
        <end position="243"/>
    </location>
</feature>
<evidence type="ECO:0000256" key="1">
    <source>
        <dbReference type="SAM" id="MobiDB-lite"/>
    </source>
</evidence>
<keyword evidence="4" id="KW-1185">Reference proteome</keyword>
<comment type="caution">
    <text evidence="3">The sequence shown here is derived from an EMBL/GenBank/DDBJ whole genome shotgun (WGS) entry which is preliminary data.</text>
</comment>
<dbReference type="OrthoDB" id="9836574at2"/>
<dbReference type="Proteomes" id="UP000460157">
    <property type="component" value="Unassembled WGS sequence"/>
</dbReference>
<evidence type="ECO:0008006" key="5">
    <source>
        <dbReference type="Google" id="ProtNLM"/>
    </source>
</evidence>
<evidence type="ECO:0000313" key="3">
    <source>
        <dbReference type="EMBL" id="MVT27283.1"/>
    </source>
</evidence>
<feature type="signal peptide" evidence="2">
    <location>
        <begin position="1"/>
        <end position="20"/>
    </location>
</feature>
<evidence type="ECO:0000313" key="4">
    <source>
        <dbReference type="Proteomes" id="UP000460157"/>
    </source>
</evidence>
<dbReference type="EMBL" id="WRPM01000096">
    <property type="protein sequence ID" value="MVT27283.1"/>
    <property type="molecule type" value="Genomic_DNA"/>
</dbReference>
<accession>A0A7K1ULE0</accession>
<keyword evidence="2" id="KW-0732">Signal</keyword>